<dbReference type="EMBL" id="MT939241">
    <property type="protein sequence ID" value="QOC57521.1"/>
    <property type="molecule type" value="Genomic_DNA"/>
</dbReference>
<feature type="transmembrane region" description="Helical" evidence="1">
    <location>
        <begin position="12"/>
        <end position="36"/>
    </location>
</feature>
<proteinExistence type="predicted"/>
<name>A0A7L7SM75_9CAUD</name>
<protein>
    <submittedName>
        <fullName evidence="2">Uncharacterized protein</fullName>
    </submittedName>
</protein>
<reference evidence="2 3" key="1">
    <citation type="submission" date="2020-08" db="EMBL/GenBank/DDBJ databases">
        <authorList>
            <person name="Canfield G.S."/>
            <person name="Duerkop B.A."/>
        </authorList>
    </citation>
    <scope>NUCLEOTIDE SEQUENCE [LARGE SCALE GENOMIC DNA]</scope>
</reference>
<keyword evidence="1" id="KW-0812">Transmembrane</keyword>
<keyword evidence="1" id="KW-1133">Transmembrane helix</keyword>
<gene>
    <name evidence="2" type="ORF">phi9183_ORF028</name>
</gene>
<evidence type="ECO:0000256" key="1">
    <source>
        <dbReference type="SAM" id="Phobius"/>
    </source>
</evidence>
<feature type="transmembrane region" description="Helical" evidence="1">
    <location>
        <begin position="42"/>
        <end position="61"/>
    </location>
</feature>
<dbReference type="Proteomes" id="UP000516647">
    <property type="component" value="Segment"/>
</dbReference>
<keyword evidence="1" id="KW-0472">Membrane</keyword>
<accession>A0A7L7SM75</accession>
<keyword evidence="3" id="KW-1185">Reference proteome</keyword>
<sequence length="66" mass="7754">MKNKYVKFLFSLAWAFIIIAFQTWFISMCFQVGFSVMFNIDLNIKGIMSIVLGIAFFKRWFGEGIQ</sequence>
<evidence type="ECO:0000313" key="2">
    <source>
        <dbReference type="EMBL" id="QOC57521.1"/>
    </source>
</evidence>
<organism evidence="2 3">
    <name type="scientific">Enterococcus phage 9183</name>
    <dbReference type="NCBI Taxonomy" id="2763102"/>
    <lineage>
        <taxon>Viruses</taxon>
        <taxon>Duplodnaviria</taxon>
        <taxon>Heunggongvirae</taxon>
        <taxon>Uroviricota</taxon>
        <taxon>Caudoviricetes</taxon>
        <taxon>Andrewesvirinae</taxon>
        <taxon>Denvervirus</taxon>
        <taxon>Denvervirus dv9183</taxon>
    </lineage>
</organism>
<evidence type="ECO:0000313" key="3">
    <source>
        <dbReference type="Proteomes" id="UP000516647"/>
    </source>
</evidence>